<dbReference type="EMBL" id="QKYT01000057">
    <property type="protein sequence ID" value="RIA95696.1"/>
    <property type="molecule type" value="Genomic_DNA"/>
</dbReference>
<comment type="caution">
    <text evidence="1">The sequence shown here is derived from an EMBL/GenBank/DDBJ whole genome shotgun (WGS) entry which is preliminary data.</text>
</comment>
<evidence type="ECO:0000313" key="1">
    <source>
        <dbReference type="EMBL" id="RIA95696.1"/>
    </source>
</evidence>
<evidence type="ECO:0000313" key="2">
    <source>
        <dbReference type="Proteomes" id="UP000265703"/>
    </source>
</evidence>
<proteinExistence type="predicted"/>
<protein>
    <submittedName>
        <fullName evidence="1">Uncharacterized protein</fullName>
    </submittedName>
</protein>
<reference evidence="1 2" key="1">
    <citation type="submission" date="2018-06" db="EMBL/GenBank/DDBJ databases">
        <title>Comparative genomics reveals the genomic features of Rhizophagus irregularis, R. cerebriforme, R. diaphanum and Gigaspora rosea, and their symbiotic lifestyle signature.</title>
        <authorList>
            <person name="Morin E."/>
            <person name="San Clemente H."/>
            <person name="Chen E.C.H."/>
            <person name="De La Providencia I."/>
            <person name="Hainaut M."/>
            <person name="Kuo A."/>
            <person name="Kohler A."/>
            <person name="Murat C."/>
            <person name="Tang N."/>
            <person name="Roy S."/>
            <person name="Loubradou J."/>
            <person name="Henrissat B."/>
            <person name="Grigoriev I.V."/>
            <person name="Corradi N."/>
            <person name="Roux C."/>
            <person name="Martin F.M."/>
        </authorList>
    </citation>
    <scope>NUCLEOTIDE SEQUENCE [LARGE SCALE GENOMIC DNA]</scope>
    <source>
        <strain evidence="1 2">DAOM 227022</strain>
    </source>
</reference>
<organism evidence="1 2">
    <name type="scientific">Glomus cerebriforme</name>
    <dbReference type="NCBI Taxonomy" id="658196"/>
    <lineage>
        <taxon>Eukaryota</taxon>
        <taxon>Fungi</taxon>
        <taxon>Fungi incertae sedis</taxon>
        <taxon>Mucoromycota</taxon>
        <taxon>Glomeromycotina</taxon>
        <taxon>Glomeromycetes</taxon>
        <taxon>Glomerales</taxon>
        <taxon>Glomeraceae</taxon>
        <taxon>Glomus</taxon>
    </lineage>
</organism>
<keyword evidence="2" id="KW-1185">Reference proteome</keyword>
<dbReference type="AlphaFoldDB" id="A0A397TFI6"/>
<sequence length="50" mass="5760">MNNGHLLKHYITGRNGELEALHGHIIHSFFLSCVGTDVLVVQLGYQYNYW</sequence>
<accession>A0A397TFI6</accession>
<dbReference type="Proteomes" id="UP000265703">
    <property type="component" value="Unassembled WGS sequence"/>
</dbReference>
<name>A0A397TFI6_9GLOM</name>
<gene>
    <name evidence="1" type="ORF">C1645_816406</name>
</gene>